<evidence type="ECO:0000256" key="1">
    <source>
        <dbReference type="SAM" id="MobiDB-lite"/>
    </source>
</evidence>
<evidence type="ECO:0000256" key="3">
    <source>
        <dbReference type="SAM" id="SignalP"/>
    </source>
</evidence>
<keyword evidence="2" id="KW-0812">Transmembrane</keyword>
<dbReference type="Proteomes" id="UP001294444">
    <property type="component" value="Unassembled WGS sequence"/>
</dbReference>
<sequence length="200" mass="19541">MVSSNTFFIAGLSALIATSSASAIDGGSLVKRDGSTITVSTTQFNSALTNQGGTTNSAGTFNVSPLATSTSYQFQTVEQTSTFQVASVTPQSTSSNNNNNNNNDGNSGDTSGSSSTSGDIGGGTVVITATAPTSTISMVGVSSSSISSTGSASASASNGLPSLAFGASSNNGAIGALNSVSIMLAMSAIILGTLWGAFMV</sequence>
<proteinExistence type="predicted"/>
<evidence type="ECO:0000256" key="2">
    <source>
        <dbReference type="SAM" id="Phobius"/>
    </source>
</evidence>
<dbReference type="EMBL" id="OAPG01000010">
    <property type="protein sequence ID" value="SNX85383.1"/>
    <property type="molecule type" value="Genomic_DNA"/>
</dbReference>
<accession>A0AAJ4XNI1</accession>
<feature type="transmembrane region" description="Helical" evidence="2">
    <location>
        <begin position="176"/>
        <end position="198"/>
    </location>
</feature>
<keyword evidence="5" id="KW-1185">Reference proteome</keyword>
<organism evidence="4 5">
    <name type="scientific">Melanopsichium pennsylvanicum</name>
    <dbReference type="NCBI Taxonomy" id="63383"/>
    <lineage>
        <taxon>Eukaryota</taxon>
        <taxon>Fungi</taxon>
        <taxon>Dikarya</taxon>
        <taxon>Basidiomycota</taxon>
        <taxon>Ustilaginomycotina</taxon>
        <taxon>Ustilaginomycetes</taxon>
        <taxon>Ustilaginales</taxon>
        <taxon>Ustilaginaceae</taxon>
        <taxon>Melanopsichium</taxon>
    </lineage>
</organism>
<keyword evidence="2" id="KW-1133">Transmembrane helix</keyword>
<reference evidence="4" key="1">
    <citation type="submission" date="2023-10" db="EMBL/GenBank/DDBJ databases">
        <authorList>
            <person name="Guldener U."/>
        </authorList>
    </citation>
    <scope>NUCLEOTIDE SEQUENCE</scope>
    <source>
        <strain evidence="4">Mp4</strain>
    </source>
</reference>
<keyword evidence="2" id="KW-0472">Membrane</keyword>
<feature type="chain" id="PRO_5042488079" evidence="3">
    <location>
        <begin position="22"/>
        <end position="200"/>
    </location>
</feature>
<evidence type="ECO:0000313" key="5">
    <source>
        <dbReference type="Proteomes" id="UP001294444"/>
    </source>
</evidence>
<gene>
    <name evidence="4" type="ORF">MEPE_04092</name>
</gene>
<keyword evidence="3" id="KW-0732">Signal</keyword>
<feature type="signal peptide" evidence="3">
    <location>
        <begin position="1"/>
        <end position="21"/>
    </location>
</feature>
<feature type="compositionally biased region" description="Low complexity" evidence="1">
    <location>
        <begin position="92"/>
        <end position="118"/>
    </location>
</feature>
<protein>
    <submittedName>
        <fullName evidence="4">Uncharacterized protein</fullName>
    </submittedName>
</protein>
<feature type="region of interest" description="Disordered" evidence="1">
    <location>
        <begin position="83"/>
        <end position="119"/>
    </location>
</feature>
<name>A0AAJ4XNI1_9BASI</name>
<comment type="caution">
    <text evidence="4">The sequence shown here is derived from an EMBL/GenBank/DDBJ whole genome shotgun (WGS) entry which is preliminary data.</text>
</comment>
<evidence type="ECO:0000313" key="4">
    <source>
        <dbReference type="EMBL" id="SNX85383.1"/>
    </source>
</evidence>
<dbReference type="AlphaFoldDB" id="A0AAJ4XNI1"/>